<feature type="transmembrane region" description="Helical" evidence="1">
    <location>
        <begin position="20"/>
        <end position="40"/>
    </location>
</feature>
<keyword evidence="3" id="KW-1185">Reference proteome</keyword>
<evidence type="ECO:0000313" key="2">
    <source>
        <dbReference type="EMBL" id="CAI27448.1"/>
    </source>
</evidence>
<organism evidence="2 3">
    <name type="scientific">Ehrlichia ruminantium (strain Welgevonden)</name>
    <dbReference type="NCBI Taxonomy" id="254945"/>
    <lineage>
        <taxon>Bacteria</taxon>
        <taxon>Pseudomonadati</taxon>
        <taxon>Pseudomonadota</taxon>
        <taxon>Alphaproteobacteria</taxon>
        <taxon>Rickettsiales</taxon>
        <taxon>Anaplasmataceae</taxon>
        <taxon>Ehrlichia</taxon>
    </lineage>
</organism>
<dbReference type="AlphaFoldDB" id="A0A0H3M2B8"/>
<dbReference type="EMBL" id="CR925678">
    <property type="protein sequence ID" value="CAI27448.1"/>
    <property type="molecule type" value="Genomic_DNA"/>
</dbReference>
<feature type="transmembrane region" description="Helical" evidence="1">
    <location>
        <begin position="74"/>
        <end position="94"/>
    </location>
</feature>
<keyword evidence="1" id="KW-0812">Transmembrane</keyword>
<sequence>MFFYRFMLFSFILRNIKSIFTKLVYLAIFSYCVSFIFITMKDGISVAFSYKNPKDIVVYAYTYLKWCYYNYNSLTYSTFFKMGVSLIVPFLLYLKISKINWKKFFRSLYEYICSLFKRNGSNINIGVKLGNDNLVNDGRSIRNNYRNEMYNIKKKAMINIEGSIDRMISEILCLKNKKAEEESDKKNDIINGR</sequence>
<keyword evidence="1" id="KW-1133">Transmembrane helix</keyword>
<dbReference type="KEGG" id="erw:ERWE_CDS_09540"/>
<evidence type="ECO:0000313" key="3">
    <source>
        <dbReference type="Proteomes" id="UP000001021"/>
    </source>
</evidence>
<reference evidence="2 3" key="1">
    <citation type="journal article" date="2006" name="J. Bacteriol.">
        <title>Comparative genomic analysis of three strains of Ehrlichia ruminantium reveals an active process of genome size plasticity.</title>
        <authorList>
            <person name="Frutos R."/>
            <person name="Viari A."/>
            <person name="Ferraz C."/>
            <person name="Morgat A."/>
            <person name="Eychenie S."/>
            <person name="Kandassami Y."/>
            <person name="Chantal I."/>
            <person name="Bensaid A."/>
            <person name="Coissac E."/>
            <person name="Vachiery N."/>
            <person name="Demaille J."/>
            <person name="Martinez D."/>
        </authorList>
    </citation>
    <scope>NUCLEOTIDE SEQUENCE [LARGE SCALE GENOMIC DNA]</scope>
    <source>
        <strain evidence="2 3">Welgevonden</strain>
    </source>
</reference>
<protein>
    <submittedName>
        <fullName evidence="2">Uncharacterized protein</fullName>
    </submittedName>
</protein>
<gene>
    <name evidence="2" type="ordered locus">ERWE_CDS_09540</name>
</gene>
<name>A0A0H3M2B8_EHRRW</name>
<dbReference type="HOGENOM" id="CLU_121355_0_0_5"/>
<dbReference type="Proteomes" id="UP000001021">
    <property type="component" value="Chromosome"/>
</dbReference>
<accession>A0A0H3M2B8</accession>
<dbReference type="KEGG" id="eru:Erum0090"/>
<evidence type="ECO:0000256" key="1">
    <source>
        <dbReference type="SAM" id="Phobius"/>
    </source>
</evidence>
<keyword evidence="1" id="KW-0472">Membrane</keyword>
<proteinExistence type="predicted"/>